<comment type="similarity">
    <text evidence="7">Belongs to the binding-protein-dependent transport system permease family.</text>
</comment>
<dbReference type="GO" id="GO:0055085">
    <property type="term" value="P:transmembrane transport"/>
    <property type="evidence" value="ECO:0007669"/>
    <property type="project" value="InterPro"/>
</dbReference>
<dbReference type="InterPro" id="IPR045621">
    <property type="entry name" value="BPD_transp_1_N"/>
</dbReference>
<keyword evidence="10" id="KW-1185">Reference proteome</keyword>
<dbReference type="Proteomes" id="UP000001941">
    <property type="component" value="Chromosome"/>
</dbReference>
<dbReference type="PANTHER" id="PTHR43163">
    <property type="entry name" value="DIPEPTIDE TRANSPORT SYSTEM PERMEASE PROTEIN DPPB-RELATED"/>
    <property type="match status" value="1"/>
</dbReference>
<dbReference type="EnsemblBacteria" id="ABD39970">
    <property type="protein sequence ID" value="ABD39970"/>
    <property type="gene ID" value="Mhun_0196"/>
</dbReference>
<evidence type="ECO:0000256" key="2">
    <source>
        <dbReference type="ARBA" id="ARBA00022448"/>
    </source>
</evidence>
<dbReference type="InParanoid" id="Q2FPT2"/>
<dbReference type="HOGENOM" id="CLU_036879_1_2_2"/>
<keyword evidence="3" id="KW-1003">Cell membrane</keyword>
<feature type="transmembrane region" description="Helical" evidence="7">
    <location>
        <begin position="107"/>
        <end position="129"/>
    </location>
</feature>
<organism evidence="9 10">
    <name type="scientific">Methanospirillum hungatei JF-1 (strain ATCC 27890 / DSM 864 / NBRC 100397 / JF-1)</name>
    <dbReference type="NCBI Taxonomy" id="323259"/>
    <lineage>
        <taxon>Archaea</taxon>
        <taxon>Methanobacteriati</taxon>
        <taxon>Methanobacteriota</taxon>
        <taxon>Stenosarchaea group</taxon>
        <taxon>Methanomicrobia</taxon>
        <taxon>Methanomicrobiales</taxon>
        <taxon>Methanospirillaceae</taxon>
        <taxon>Methanospirillum</taxon>
    </lineage>
</organism>
<keyword evidence="5 7" id="KW-1133">Transmembrane helix</keyword>
<accession>Q2FPT2</accession>
<comment type="subcellular location">
    <subcellularLocation>
        <location evidence="1 7">Cell membrane</location>
        <topology evidence="1 7">Multi-pass membrane protein</topology>
    </subcellularLocation>
</comment>
<dbReference type="Pfam" id="PF00528">
    <property type="entry name" value="BPD_transp_1"/>
    <property type="match status" value="1"/>
</dbReference>
<gene>
    <name evidence="9" type="ordered locus">Mhun_0196</name>
</gene>
<evidence type="ECO:0000313" key="10">
    <source>
        <dbReference type="Proteomes" id="UP000001941"/>
    </source>
</evidence>
<dbReference type="Gene3D" id="1.10.3720.10">
    <property type="entry name" value="MetI-like"/>
    <property type="match status" value="1"/>
</dbReference>
<dbReference type="PANTHER" id="PTHR43163:SF6">
    <property type="entry name" value="DIPEPTIDE TRANSPORT SYSTEM PERMEASE PROTEIN DPPB-RELATED"/>
    <property type="match status" value="1"/>
</dbReference>
<dbReference type="EMBL" id="CP000254">
    <property type="protein sequence ID" value="ABD39970.1"/>
    <property type="molecule type" value="Genomic_DNA"/>
</dbReference>
<evidence type="ECO:0000256" key="1">
    <source>
        <dbReference type="ARBA" id="ARBA00004651"/>
    </source>
</evidence>
<dbReference type="PROSITE" id="PS50928">
    <property type="entry name" value="ABC_TM1"/>
    <property type="match status" value="1"/>
</dbReference>
<dbReference type="SUPFAM" id="SSF161098">
    <property type="entry name" value="MetI-like"/>
    <property type="match status" value="1"/>
</dbReference>
<dbReference type="STRING" id="323259.Mhun_0196"/>
<evidence type="ECO:0000259" key="8">
    <source>
        <dbReference type="PROSITE" id="PS50928"/>
    </source>
</evidence>
<feature type="transmembrane region" description="Helical" evidence="7">
    <location>
        <begin position="250"/>
        <end position="275"/>
    </location>
</feature>
<evidence type="ECO:0000256" key="4">
    <source>
        <dbReference type="ARBA" id="ARBA00022692"/>
    </source>
</evidence>
<dbReference type="GO" id="GO:0005886">
    <property type="term" value="C:plasma membrane"/>
    <property type="evidence" value="ECO:0007669"/>
    <property type="project" value="UniProtKB-SubCell"/>
</dbReference>
<evidence type="ECO:0000256" key="3">
    <source>
        <dbReference type="ARBA" id="ARBA00022475"/>
    </source>
</evidence>
<feature type="transmembrane region" description="Helical" evidence="7">
    <location>
        <begin position="12"/>
        <end position="33"/>
    </location>
</feature>
<feature type="transmembrane region" description="Helical" evidence="7">
    <location>
        <begin position="145"/>
        <end position="169"/>
    </location>
</feature>
<sequence length="328" mass="36722">MDQALLGYISRRVLQIPLLLVGISILTFLLMFLSPVDPVVAHFGLPIVQKMSDEDIMKVKDEWGLNEPLHVRYFSWISHLFQGDFGRSHIYKRPIIDIIIEKLPATLYLSFVAYGVAIVLAILAALIVISREGGLIDRIITNTSFLLYAAPSFFIALILILVFSVWLGWLPSSRMVSISVPPGFFAELADRIRHIILPAAALGMSHFALFYGYLRSSLSESIKQDYIITARAKGIDERTILIRHAFRNSLLPFVTQLGLAIPWLISGSVVIETIFAWPGIGRLTYDAAMKSDFMLLIGLTLFTSILVIIGNLLADIAYAIIDPRVRYE</sequence>
<proteinExistence type="inferred from homology"/>
<feature type="transmembrane region" description="Helical" evidence="7">
    <location>
        <begin position="195"/>
        <end position="214"/>
    </location>
</feature>
<evidence type="ECO:0000256" key="7">
    <source>
        <dbReference type="RuleBase" id="RU363032"/>
    </source>
</evidence>
<name>Q2FPT2_METHJ</name>
<dbReference type="eggNOG" id="arCOG00751">
    <property type="taxonomic scope" value="Archaea"/>
</dbReference>
<evidence type="ECO:0000256" key="5">
    <source>
        <dbReference type="ARBA" id="ARBA00022989"/>
    </source>
</evidence>
<dbReference type="KEGG" id="mhu:Mhun_0196"/>
<feature type="domain" description="ABC transmembrane type-1" evidence="8">
    <location>
        <begin position="103"/>
        <end position="314"/>
    </location>
</feature>
<dbReference type="RefSeq" id="WP_011447265.1">
    <property type="nucleotide sequence ID" value="NC_007796.1"/>
</dbReference>
<dbReference type="Pfam" id="PF19300">
    <property type="entry name" value="BPD_transp_1_N"/>
    <property type="match status" value="1"/>
</dbReference>
<evidence type="ECO:0000313" key="9">
    <source>
        <dbReference type="EMBL" id="ABD39970.1"/>
    </source>
</evidence>
<dbReference type="AlphaFoldDB" id="Q2FPT2"/>
<feature type="transmembrane region" description="Helical" evidence="7">
    <location>
        <begin position="295"/>
        <end position="321"/>
    </location>
</feature>
<keyword evidence="4 7" id="KW-0812">Transmembrane</keyword>
<dbReference type="CDD" id="cd06261">
    <property type="entry name" value="TM_PBP2"/>
    <property type="match status" value="1"/>
</dbReference>
<keyword evidence="2 7" id="KW-0813">Transport</keyword>
<dbReference type="GeneID" id="3923565"/>
<evidence type="ECO:0000256" key="6">
    <source>
        <dbReference type="ARBA" id="ARBA00023136"/>
    </source>
</evidence>
<protein>
    <submittedName>
        <fullName evidence="9">Binding-protein-dependent transport systems inner membrane component</fullName>
    </submittedName>
</protein>
<dbReference type="OrthoDB" id="44105at2157"/>
<dbReference type="InterPro" id="IPR035906">
    <property type="entry name" value="MetI-like_sf"/>
</dbReference>
<dbReference type="InterPro" id="IPR000515">
    <property type="entry name" value="MetI-like"/>
</dbReference>
<reference evidence="10" key="1">
    <citation type="journal article" date="2016" name="Stand. Genomic Sci.">
        <title>Complete genome sequence of Methanospirillum hungatei type strain JF1.</title>
        <authorList>
            <person name="Gunsalus R.P."/>
            <person name="Cook L.E."/>
            <person name="Crable B."/>
            <person name="Rohlin L."/>
            <person name="McDonald E."/>
            <person name="Mouttaki H."/>
            <person name="Sieber J.R."/>
            <person name="Poweleit N."/>
            <person name="Zhou H."/>
            <person name="Lapidus A.L."/>
            <person name="Daligault H.E."/>
            <person name="Land M."/>
            <person name="Gilna P."/>
            <person name="Ivanova N."/>
            <person name="Kyrpides N."/>
            <person name="Culley D.E."/>
            <person name="McInerney M.J."/>
        </authorList>
    </citation>
    <scope>NUCLEOTIDE SEQUENCE [LARGE SCALE GENOMIC DNA]</scope>
    <source>
        <strain evidence="10">ATCC 27890 / DSM 864 / NBRC 100397 / JF-1</strain>
    </source>
</reference>
<keyword evidence="6 7" id="KW-0472">Membrane</keyword>